<dbReference type="OrthoDB" id="9802510at2"/>
<name>A0A193LK32_9GAMM</name>
<dbReference type="AlphaFoldDB" id="A0A193LK32"/>
<evidence type="ECO:0000313" key="5">
    <source>
        <dbReference type="EMBL" id="ANO52796.1"/>
    </source>
</evidence>
<dbReference type="EMBL" id="CP016268">
    <property type="protein sequence ID" value="ANO52796.1"/>
    <property type="molecule type" value="Genomic_DNA"/>
</dbReference>
<dbReference type="InterPro" id="IPR000415">
    <property type="entry name" value="Nitroreductase-like"/>
</dbReference>
<dbReference type="PANTHER" id="PTHR23026:SF90">
    <property type="entry name" value="IODOTYROSINE DEIODINASE 1"/>
    <property type="match status" value="1"/>
</dbReference>
<dbReference type="KEGG" id="woc:BA177_17820"/>
<organism evidence="5 6">
    <name type="scientific">Woeseia oceani</name>
    <dbReference type="NCBI Taxonomy" id="1548547"/>
    <lineage>
        <taxon>Bacteria</taxon>
        <taxon>Pseudomonadati</taxon>
        <taxon>Pseudomonadota</taxon>
        <taxon>Gammaproteobacteria</taxon>
        <taxon>Woeseiales</taxon>
        <taxon>Woeseiaceae</taxon>
        <taxon>Woeseia</taxon>
    </lineage>
</organism>
<sequence>MKEQASVPLADWREFSPLEMQQRATEFYEDVRRRRTVRDFSARAVPRELIETALRAAGTAPSGANLQPWHFVAVSQPDCKRRIRVAAEAEEKEFYEHRASAEWLEALKPLGTDTNKPFLETAPWLIAVFLRKYDIRADGSKVKHYYPAESTGLATGLLITALHRAGLACLTHTPSPMSFLNEILDRPKSERPFLLLVTGYPADDARVPDISRKPLNDYVSFIED</sequence>
<evidence type="ECO:0000313" key="6">
    <source>
        <dbReference type="Proteomes" id="UP000092695"/>
    </source>
</evidence>
<dbReference type="InterPro" id="IPR029479">
    <property type="entry name" value="Nitroreductase"/>
</dbReference>
<dbReference type="RefSeq" id="WP_068618472.1">
    <property type="nucleotide sequence ID" value="NZ_CP016268.1"/>
</dbReference>
<keyword evidence="2" id="KW-0288">FMN</keyword>
<accession>A0A193LK32</accession>
<evidence type="ECO:0000259" key="4">
    <source>
        <dbReference type="Pfam" id="PF00881"/>
    </source>
</evidence>
<evidence type="ECO:0000256" key="3">
    <source>
        <dbReference type="ARBA" id="ARBA00023002"/>
    </source>
</evidence>
<dbReference type="Pfam" id="PF00881">
    <property type="entry name" value="Nitroreductase"/>
    <property type="match status" value="1"/>
</dbReference>
<evidence type="ECO:0000256" key="1">
    <source>
        <dbReference type="ARBA" id="ARBA00022630"/>
    </source>
</evidence>
<gene>
    <name evidence="5" type="ORF">BA177_17820</name>
</gene>
<dbReference type="SUPFAM" id="SSF55469">
    <property type="entry name" value="FMN-dependent nitroreductase-like"/>
    <property type="match status" value="1"/>
</dbReference>
<keyword evidence="1" id="KW-0285">Flavoprotein</keyword>
<dbReference type="CDD" id="cd02144">
    <property type="entry name" value="iodotyrosine_dehalogenase"/>
    <property type="match status" value="1"/>
</dbReference>
<evidence type="ECO:0000256" key="2">
    <source>
        <dbReference type="ARBA" id="ARBA00022643"/>
    </source>
</evidence>
<keyword evidence="3" id="KW-0560">Oxidoreductase</keyword>
<dbReference type="STRING" id="1548547.BA177_17820"/>
<feature type="domain" description="Nitroreductase" evidence="4">
    <location>
        <begin position="31"/>
        <end position="200"/>
    </location>
</feature>
<dbReference type="InterPro" id="IPR050627">
    <property type="entry name" value="Nitroreductase/BluB"/>
</dbReference>
<dbReference type="Proteomes" id="UP000092695">
    <property type="component" value="Chromosome"/>
</dbReference>
<protein>
    <submittedName>
        <fullName evidence="5">Nitroreductase</fullName>
    </submittedName>
</protein>
<reference evidence="5 6" key="1">
    <citation type="submission" date="2016-06" db="EMBL/GenBank/DDBJ databases">
        <title>Complete genome sequence of a deep-branching marine Gamma Proteobacterium Woeseia oceani type strain XK5.</title>
        <authorList>
            <person name="Mu D."/>
            <person name="Du Z."/>
        </authorList>
    </citation>
    <scope>NUCLEOTIDE SEQUENCE [LARGE SCALE GENOMIC DNA]</scope>
    <source>
        <strain evidence="5 6">XK5</strain>
    </source>
</reference>
<dbReference type="Gene3D" id="3.40.109.10">
    <property type="entry name" value="NADH Oxidase"/>
    <property type="match status" value="1"/>
</dbReference>
<dbReference type="PANTHER" id="PTHR23026">
    <property type="entry name" value="NADPH NITROREDUCTASE"/>
    <property type="match status" value="1"/>
</dbReference>
<dbReference type="GO" id="GO:0016491">
    <property type="term" value="F:oxidoreductase activity"/>
    <property type="evidence" value="ECO:0007669"/>
    <property type="project" value="UniProtKB-KW"/>
</dbReference>
<proteinExistence type="predicted"/>
<keyword evidence="6" id="KW-1185">Reference proteome</keyword>